<dbReference type="AlphaFoldDB" id="A0A9N9XJQ7"/>
<organism evidence="2 3">
    <name type="scientific">Phyllotreta striolata</name>
    <name type="common">Striped flea beetle</name>
    <name type="synonym">Crioceris striolata</name>
    <dbReference type="NCBI Taxonomy" id="444603"/>
    <lineage>
        <taxon>Eukaryota</taxon>
        <taxon>Metazoa</taxon>
        <taxon>Ecdysozoa</taxon>
        <taxon>Arthropoda</taxon>
        <taxon>Hexapoda</taxon>
        <taxon>Insecta</taxon>
        <taxon>Pterygota</taxon>
        <taxon>Neoptera</taxon>
        <taxon>Endopterygota</taxon>
        <taxon>Coleoptera</taxon>
        <taxon>Polyphaga</taxon>
        <taxon>Cucujiformia</taxon>
        <taxon>Chrysomeloidea</taxon>
        <taxon>Chrysomelidae</taxon>
        <taxon>Galerucinae</taxon>
        <taxon>Alticini</taxon>
        <taxon>Phyllotreta</taxon>
    </lineage>
</organism>
<name>A0A9N9XJQ7_PHYSR</name>
<evidence type="ECO:0000313" key="3">
    <source>
        <dbReference type="Proteomes" id="UP001153712"/>
    </source>
</evidence>
<dbReference type="EMBL" id="OU900103">
    <property type="protein sequence ID" value="CAG9855053.1"/>
    <property type="molecule type" value="Genomic_DNA"/>
</dbReference>
<dbReference type="Proteomes" id="UP001153712">
    <property type="component" value="Chromosome 10"/>
</dbReference>
<keyword evidence="3" id="KW-1185">Reference proteome</keyword>
<gene>
    <name evidence="2" type="ORF">PHYEVI_LOCUS1513</name>
</gene>
<protein>
    <submittedName>
        <fullName evidence="2">Uncharacterized protein</fullName>
    </submittedName>
</protein>
<feature type="chain" id="PRO_5040200854" evidence="1">
    <location>
        <begin position="24"/>
        <end position="256"/>
    </location>
</feature>
<evidence type="ECO:0000313" key="2">
    <source>
        <dbReference type="EMBL" id="CAG9855053.1"/>
    </source>
</evidence>
<sequence>MRDSRRMLQLCIVLFSYVACGLAGYPATDSSSGNDLGSNSGYGYGYSGSFSGSAPPENFKIPFFDFSNFVKSFQKFQEELQNTIVNQAHVGQHFANSGGSGGGAAGGYGGGFSSGYAGGAGGYGGSFSSGYPGATGGYGGSFSGSFPNAGDFQFIPASGIKGTFNPGLDNAAHAYGSVGPDGVRQSAAVYPENPNSPNVNVYHGTTNTDPNGYMKSVYSSSSSVSKTVDGKTQTYKHAITSVNDNGKVTTYEAKSP</sequence>
<proteinExistence type="predicted"/>
<evidence type="ECO:0000256" key="1">
    <source>
        <dbReference type="SAM" id="SignalP"/>
    </source>
</evidence>
<accession>A0A9N9XJQ7</accession>
<feature type="signal peptide" evidence="1">
    <location>
        <begin position="1"/>
        <end position="23"/>
    </location>
</feature>
<reference evidence="2" key="1">
    <citation type="submission" date="2022-01" db="EMBL/GenBank/DDBJ databases">
        <authorList>
            <person name="King R."/>
        </authorList>
    </citation>
    <scope>NUCLEOTIDE SEQUENCE</scope>
</reference>
<keyword evidence="1" id="KW-0732">Signal</keyword>
<dbReference type="OrthoDB" id="8197468at2759"/>